<evidence type="ECO:0000313" key="2">
    <source>
        <dbReference type="EMBL" id="MDT0532899.1"/>
    </source>
</evidence>
<dbReference type="RefSeq" id="WP_311414578.1">
    <property type="nucleotide sequence ID" value="NZ_JAVRFL010000049.1"/>
</dbReference>
<reference evidence="2" key="1">
    <citation type="submission" date="2023-09" db="EMBL/GenBank/DDBJ databases">
        <title>30 novel species of actinomycetes from the DSMZ collection.</title>
        <authorList>
            <person name="Nouioui I."/>
        </authorList>
    </citation>
    <scope>NUCLEOTIDE SEQUENCE</scope>
    <source>
        <strain evidence="2">DSM 115977</strain>
    </source>
</reference>
<accession>A0ABU2X4W9</accession>
<evidence type="ECO:0000313" key="3">
    <source>
        <dbReference type="Proteomes" id="UP001180973"/>
    </source>
</evidence>
<dbReference type="Proteomes" id="UP001180973">
    <property type="component" value="Unassembled WGS sequence"/>
</dbReference>
<feature type="region of interest" description="Disordered" evidence="1">
    <location>
        <begin position="148"/>
        <end position="318"/>
    </location>
</feature>
<name>A0ABU2X4W9_9ACTN</name>
<sequence length="469" mass="47566">MTTDDPLPAWPGRFREAWHGLRRWRRVRPFRGGLLTVLEIFGTTQRSLGSPTLSAVPLPAEPTSAEAAGPVEPVRADAELVSAAVAPAVPTVAVPAGTRPANAMPAAESMQCDARPRDLRPYVVLPVLLGLAAAMALAATGPTPVRAVAPPTPACPTTAPGQGGTQPAPSGTPGGTRPAPSGTPGATPAPSGTPGGTRPAPSGTPGALPAPAGTPGATPSPTAPGPFPSTGGGRDAARDILDGIGDLVDRGRHDEEVARRATPSTAPSVRPTAAPSVRPTAAPSVRPTATATGRPAAPGRGCAPASPKPSRPGQVVAGRPLPRIAADPGQPVVAAVPSKLTGSKVTMDGLRFEGVVDLPTADGSLKALKFTMDRAVTDDFLLRAPAPGGRTMRFATDRLTVQGDVAFYATRFVGRLVGVRITLTPDLPFPDGLPITSPVPITFTEPAMELAFVNSDTLTARPALKLTLS</sequence>
<proteinExistence type="predicted"/>
<comment type="caution">
    <text evidence="2">The sequence shown here is derived from an EMBL/GenBank/DDBJ whole genome shotgun (WGS) entry which is preliminary data.</text>
</comment>
<keyword evidence="3" id="KW-1185">Reference proteome</keyword>
<evidence type="ECO:0000256" key="1">
    <source>
        <dbReference type="SAM" id="MobiDB-lite"/>
    </source>
</evidence>
<protein>
    <submittedName>
        <fullName evidence="2">Uncharacterized protein</fullName>
    </submittedName>
</protein>
<dbReference type="EMBL" id="JAVRFL010000049">
    <property type="protein sequence ID" value="MDT0532899.1"/>
    <property type="molecule type" value="Genomic_DNA"/>
</dbReference>
<feature type="compositionally biased region" description="Low complexity" evidence="1">
    <location>
        <begin position="286"/>
        <end position="305"/>
    </location>
</feature>
<feature type="compositionally biased region" description="Low complexity" evidence="1">
    <location>
        <begin position="148"/>
        <end position="220"/>
    </location>
</feature>
<feature type="compositionally biased region" description="Basic and acidic residues" evidence="1">
    <location>
        <begin position="235"/>
        <end position="259"/>
    </location>
</feature>
<gene>
    <name evidence="2" type="ORF">RM555_28275</name>
</gene>
<organism evidence="2 3">
    <name type="scientific">Micromonospora reichwaldensis</name>
    <dbReference type="NCBI Taxonomy" id="3075516"/>
    <lineage>
        <taxon>Bacteria</taxon>
        <taxon>Bacillati</taxon>
        <taxon>Actinomycetota</taxon>
        <taxon>Actinomycetes</taxon>
        <taxon>Micromonosporales</taxon>
        <taxon>Micromonosporaceae</taxon>
        <taxon>Micromonospora</taxon>
    </lineage>
</organism>